<dbReference type="AlphaFoldDB" id="A0A931B1H7"/>
<dbReference type="RefSeq" id="WP_196194513.1">
    <property type="nucleotide sequence ID" value="NZ_JADPRT010000005.1"/>
</dbReference>
<keyword evidence="3" id="KW-1185">Reference proteome</keyword>
<name>A0A931B1H7_9ACTN</name>
<sequence>MRWTSDTMHVSYHQYYLCGADYDYEDLDEVQRLSSGNTLAVGSPERLTALSGTHSGVIRLTVEGLEGAPPAPGPEWESAVEVSLYSSSGELWLEPWGGRAVREAGNLAHAGPGWYRVRVQSIGRDRGHAEDTVFTWVEEHYLAIWPAPPEPDLVHRVTDEYGLLYYDPQRPPAQPLYPTAGPPTRTSTGG</sequence>
<comment type="caution">
    <text evidence="2">The sequence shown here is derived from an EMBL/GenBank/DDBJ whole genome shotgun (WGS) entry which is preliminary data.</text>
</comment>
<evidence type="ECO:0000313" key="2">
    <source>
        <dbReference type="EMBL" id="MBF9069374.1"/>
    </source>
</evidence>
<dbReference type="Proteomes" id="UP000657385">
    <property type="component" value="Unassembled WGS sequence"/>
</dbReference>
<evidence type="ECO:0000256" key="1">
    <source>
        <dbReference type="SAM" id="MobiDB-lite"/>
    </source>
</evidence>
<proteinExistence type="predicted"/>
<organism evidence="2 3">
    <name type="scientific">Streptacidiphilus fuscans</name>
    <dbReference type="NCBI Taxonomy" id="2789292"/>
    <lineage>
        <taxon>Bacteria</taxon>
        <taxon>Bacillati</taxon>
        <taxon>Actinomycetota</taxon>
        <taxon>Actinomycetes</taxon>
        <taxon>Kitasatosporales</taxon>
        <taxon>Streptomycetaceae</taxon>
        <taxon>Streptacidiphilus</taxon>
    </lineage>
</organism>
<reference evidence="2" key="1">
    <citation type="submission" date="2020-11" db="EMBL/GenBank/DDBJ databases">
        <title>Isolation and identification of active actinomycetes.</title>
        <authorList>
            <person name="Yu B."/>
        </authorList>
    </citation>
    <scope>NUCLEOTIDE SEQUENCE</scope>
    <source>
        <strain evidence="2">NEAU-YB345</strain>
    </source>
</reference>
<protein>
    <submittedName>
        <fullName evidence="2">Uncharacterized protein</fullName>
    </submittedName>
</protein>
<accession>A0A931B1H7</accession>
<evidence type="ECO:0000313" key="3">
    <source>
        <dbReference type="Proteomes" id="UP000657385"/>
    </source>
</evidence>
<dbReference type="EMBL" id="JADPRT010000005">
    <property type="protein sequence ID" value="MBF9069374.1"/>
    <property type="molecule type" value="Genomic_DNA"/>
</dbReference>
<feature type="region of interest" description="Disordered" evidence="1">
    <location>
        <begin position="169"/>
        <end position="190"/>
    </location>
</feature>
<gene>
    <name evidence="2" type="ORF">I2501_15220</name>
</gene>